<evidence type="ECO:0000313" key="3">
    <source>
        <dbReference type="EMBL" id="AYG94289.1"/>
    </source>
</evidence>
<dbReference type="AlphaFoldDB" id="A0A494RFS0"/>
<evidence type="ECO:0000256" key="1">
    <source>
        <dbReference type="SAM" id="Coils"/>
    </source>
</evidence>
<protein>
    <submittedName>
        <fullName evidence="3">Chain-length determining protein</fullName>
    </submittedName>
</protein>
<keyword evidence="2" id="KW-1133">Transmembrane helix</keyword>
<dbReference type="OrthoDB" id="1523414at2"/>
<reference evidence="3 4" key="1">
    <citation type="submission" date="2018-10" db="EMBL/GenBank/DDBJ databases">
        <title>Complete genome sequence of Brevundimonas naejangsanensis BRV3.</title>
        <authorList>
            <person name="Berrios L."/>
            <person name="Ely B."/>
        </authorList>
    </citation>
    <scope>NUCLEOTIDE SEQUENCE [LARGE SCALE GENOMIC DNA]</scope>
    <source>
        <strain evidence="3 4">BRV3</strain>
    </source>
</reference>
<sequence>MSGDLRYIGPVPGSVETRKDWRSRVRKHLPFLLIVALPTVVGALYWGVIATPRYVSESHFVVRKVNEARPSNLGMVLQGVGVSTGTSDAFTVQEYLVSRDAAETLDRKFDLDKVLSAHGADLFSRYPRPFQPASSEGRFEALKRFVVVGYNATTGITTLRVQAFSAREAQAMNRTLLDSGEELVNRLNERAARDAVKDAEAAVVQATARRAQVQQQMAAFRDREGFLDPQLVAGESTQVISGLLRALAELKAELAQIQQSAPQSPQIPILRGRIASYETQVEQERAKLTGRAGSLAPKIAAYESLALQREVAEKALLQASAALLTAEQDARRQKLYLDRIVEPNLADQPMEPRRLRAFLIVFLSSLALYLLGRLLWAGLREHRQE</sequence>
<dbReference type="Proteomes" id="UP000276984">
    <property type="component" value="Chromosome"/>
</dbReference>
<dbReference type="PANTHER" id="PTHR32309:SF13">
    <property type="entry name" value="FERRIC ENTEROBACTIN TRANSPORT PROTEIN FEPE"/>
    <property type="match status" value="1"/>
</dbReference>
<feature type="transmembrane region" description="Helical" evidence="2">
    <location>
        <begin position="29"/>
        <end position="48"/>
    </location>
</feature>
<evidence type="ECO:0000313" key="4">
    <source>
        <dbReference type="Proteomes" id="UP000276984"/>
    </source>
</evidence>
<feature type="transmembrane region" description="Helical" evidence="2">
    <location>
        <begin position="357"/>
        <end position="376"/>
    </location>
</feature>
<evidence type="ECO:0000256" key="2">
    <source>
        <dbReference type="SAM" id="Phobius"/>
    </source>
</evidence>
<name>A0A494RFS0_9CAUL</name>
<proteinExistence type="predicted"/>
<keyword evidence="2" id="KW-0472">Membrane</keyword>
<dbReference type="EMBL" id="CP032707">
    <property type="protein sequence ID" value="AYG94289.1"/>
    <property type="molecule type" value="Genomic_DNA"/>
</dbReference>
<dbReference type="GO" id="GO:0005886">
    <property type="term" value="C:plasma membrane"/>
    <property type="evidence" value="ECO:0007669"/>
    <property type="project" value="TreeGrafter"/>
</dbReference>
<keyword evidence="2" id="KW-0812">Transmembrane</keyword>
<accession>A0A494RFS0</accession>
<keyword evidence="1" id="KW-0175">Coiled coil</keyword>
<dbReference type="InterPro" id="IPR050445">
    <property type="entry name" value="Bact_polysacc_biosynth/exp"/>
</dbReference>
<organism evidence="3 4">
    <name type="scientific">Brevundimonas naejangsanensis</name>
    <dbReference type="NCBI Taxonomy" id="588932"/>
    <lineage>
        <taxon>Bacteria</taxon>
        <taxon>Pseudomonadati</taxon>
        <taxon>Pseudomonadota</taxon>
        <taxon>Alphaproteobacteria</taxon>
        <taxon>Caulobacterales</taxon>
        <taxon>Caulobacteraceae</taxon>
        <taxon>Brevundimonas</taxon>
    </lineage>
</organism>
<dbReference type="PANTHER" id="PTHR32309">
    <property type="entry name" value="TYROSINE-PROTEIN KINASE"/>
    <property type="match status" value="1"/>
</dbReference>
<dbReference type="GO" id="GO:0004713">
    <property type="term" value="F:protein tyrosine kinase activity"/>
    <property type="evidence" value="ECO:0007669"/>
    <property type="project" value="TreeGrafter"/>
</dbReference>
<feature type="coiled-coil region" evidence="1">
    <location>
        <begin position="196"/>
        <end position="260"/>
    </location>
</feature>
<gene>
    <name evidence="3" type="ORF">D8I30_03125</name>
</gene>
<keyword evidence="4" id="KW-1185">Reference proteome</keyword>